<dbReference type="STRING" id="111780.Sta7437_3279"/>
<keyword evidence="2 5" id="KW-0812">Transmembrane</keyword>
<gene>
    <name evidence="7" type="ordered locus">Sta7437_3279</name>
</gene>
<evidence type="ECO:0000256" key="2">
    <source>
        <dbReference type="ARBA" id="ARBA00022692"/>
    </source>
</evidence>
<name>K9XXG1_STAC7</name>
<dbReference type="eggNOG" id="COG1714">
    <property type="taxonomic scope" value="Bacteria"/>
</dbReference>
<dbReference type="Proteomes" id="UP000010473">
    <property type="component" value="Chromosome"/>
</dbReference>
<evidence type="ECO:0000313" key="7">
    <source>
        <dbReference type="EMBL" id="AFZ36786.1"/>
    </source>
</evidence>
<evidence type="ECO:0000256" key="3">
    <source>
        <dbReference type="ARBA" id="ARBA00022989"/>
    </source>
</evidence>
<dbReference type="EMBL" id="CP003653">
    <property type="protein sequence ID" value="AFZ36786.1"/>
    <property type="molecule type" value="Genomic_DNA"/>
</dbReference>
<dbReference type="InterPro" id="IPR010432">
    <property type="entry name" value="RDD"/>
</dbReference>
<keyword evidence="4 5" id="KW-0472">Membrane</keyword>
<dbReference type="GO" id="GO:0016020">
    <property type="term" value="C:membrane"/>
    <property type="evidence" value="ECO:0007669"/>
    <property type="project" value="UniProtKB-SubCell"/>
</dbReference>
<comment type="subcellular location">
    <subcellularLocation>
        <location evidence="1">Membrane</location>
        <topology evidence="1">Multi-pass membrane protein</topology>
    </subcellularLocation>
</comment>
<dbReference type="OrthoDB" id="462690at2"/>
<dbReference type="Pfam" id="PF06271">
    <property type="entry name" value="RDD"/>
    <property type="match status" value="1"/>
</dbReference>
<dbReference type="RefSeq" id="WP_015194448.1">
    <property type="nucleotide sequence ID" value="NC_019748.1"/>
</dbReference>
<evidence type="ECO:0000259" key="6">
    <source>
        <dbReference type="Pfam" id="PF06271"/>
    </source>
</evidence>
<organism evidence="7 8">
    <name type="scientific">Stanieria cyanosphaera (strain ATCC 29371 / PCC 7437)</name>
    <dbReference type="NCBI Taxonomy" id="111780"/>
    <lineage>
        <taxon>Bacteria</taxon>
        <taxon>Bacillati</taxon>
        <taxon>Cyanobacteriota</taxon>
        <taxon>Cyanophyceae</taxon>
        <taxon>Pleurocapsales</taxon>
        <taxon>Dermocarpellaceae</taxon>
        <taxon>Stanieria</taxon>
    </lineage>
</organism>
<keyword evidence="3 5" id="KW-1133">Transmembrane helix</keyword>
<evidence type="ECO:0000256" key="1">
    <source>
        <dbReference type="ARBA" id="ARBA00004141"/>
    </source>
</evidence>
<evidence type="ECO:0000256" key="5">
    <source>
        <dbReference type="SAM" id="Phobius"/>
    </source>
</evidence>
<accession>K9XXG1</accession>
<feature type="transmembrane region" description="Helical" evidence="5">
    <location>
        <begin position="20"/>
        <end position="53"/>
    </location>
</feature>
<sequence length="177" mass="20143">MSPDELSYRRFPRVPIKRRVGAFLIDFVTVWFVSSFFGNSIQWLIFILGWLVMRVVVVDKNQGQSLGSWALDLKVIDARFNKIPDLVVLGKREGILGFAAVLAMYGLEINLRNGLSMLLLLTPLLVDCGIAFADEELNQAFHDRLASTIVIQTPRGYSLDLRLKKLLAQIKNNMRKY</sequence>
<dbReference type="KEGG" id="scs:Sta7437_3279"/>
<keyword evidence="8" id="KW-1185">Reference proteome</keyword>
<proteinExistence type="predicted"/>
<dbReference type="AlphaFoldDB" id="K9XXG1"/>
<feature type="domain" description="RDD" evidence="6">
    <location>
        <begin position="15"/>
        <end position="146"/>
    </location>
</feature>
<dbReference type="HOGENOM" id="CLU_108009_0_0_3"/>
<reference evidence="8" key="1">
    <citation type="journal article" date="2013" name="Proc. Natl. Acad. Sci. U.S.A.">
        <title>Improving the coverage of the cyanobacterial phylum using diversity-driven genome sequencing.</title>
        <authorList>
            <person name="Shih P.M."/>
            <person name="Wu D."/>
            <person name="Latifi A."/>
            <person name="Axen S.D."/>
            <person name="Fewer D.P."/>
            <person name="Talla E."/>
            <person name="Calteau A."/>
            <person name="Cai F."/>
            <person name="Tandeau de Marsac N."/>
            <person name="Rippka R."/>
            <person name="Herdman M."/>
            <person name="Sivonen K."/>
            <person name="Coursin T."/>
            <person name="Laurent T."/>
            <person name="Goodwin L."/>
            <person name="Nolan M."/>
            <person name="Davenport K.W."/>
            <person name="Han C.S."/>
            <person name="Rubin E.M."/>
            <person name="Eisen J.A."/>
            <person name="Woyke T."/>
            <person name="Gugger M."/>
            <person name="Kerfeld C.A."/>
        </authorList>
    </citation>
    <scope>NUCLEOTIDE SEQUENCE [LARGE SCALE GENOMIC DNA]</scope>
    <source>
        <strain evidence="8">ATCC 29371 / PCC 7437</strain>
    </source>
</reference>
<evidence type="ECO:0000313" key="8">
    <source>
        <dbReference type="Proteomes" id="UP000010473"/>
    </source>
</evidence>
<evidence type="ECO:0000256" key="4">
    <source>
        <dbReference type="ARBA" id="ARBA00023136"/>
    </source>
</evidence>
<protein>
    <submittedName>
        <fullName evidence="7">RDD domain containing protein</fullName>
    </submittedName>
</protein>